<sequence length="94" mass="10602">MTIWPSPKSSEEKLDSQRWSCSDTMTRTMLGGVRKRLSNGQSVKQGDGTVMLWQRLVVRVDAVLHKVDGIVKKENFLLIVMGTVWIKLDAQTGQ</sequence>
<accession>A0ABV0U9D5</accession>
<dbReference type="Proteomes" id="UP001482620">
    <property type="component" value="Unassembled WGS sequence"/>
</dbReference>
<reference evidence="1 2" key="1">
    <citation type="submission" date="2021-06" db="EMBL/GenBank/DDBJ databases">
        <authorList>
            <person name="Palmer J.M."/>
        </authorList>
    </citation>
    <scope>NUCLEOTIDE SEQUENCE [LARGE SCALE GENOMIC DNA]</scope>
    <source>
        <strain evidence="2">if_2019</strain>
        <tissue evidence="1">Muscle</tissue>
    </source>
</reference>
<proteinExistence type="predicted"/>
<evidence type="ECO:0000313" key="2">
    <source>
        <dbReference type="Proteomes" id="UP001482620"/>
    </source>
</evidence>
<keyword evidence="2" id="KW-1185">Reference proteome</keyword>
<evidence type="ECO:0000313" key="1">
    <source>
        <dbReference type="EMBL" id="MEQ2241772.1"/>
    </source>
</evidence>
<protein>
    <submittedName>
        <fullName evidence="1">Uncharacterized protein</fullName>
    </submittedName>
</protein>
<name>A0ABV0U9D5_9TELE</name>
<comment type="caution">
    <text evidence="1">The sequence shown here is derived from an EMBL/GenBank/DDBJ whole genome shotgun (WGS) entry which is preliminary data.</text>
</comment>
<dbReference type="EMBL" id="JAHRIQ010061911">
    <property type="protein sequence ID" value="MEQ2241772.1"/>
    <property type="molecule type" value="Genomic_DNA"/>
</dbReference>
<organism evidence="1 2">
    <name type="scientific">Ilyodon furcidens</name>
    <name type="common">goldbreast splitfin</name>
    <dbReference type="NCBI Taxonomy" id="33524"/>
    <lineage>
        <taxon>Eukaryota</taxon>
        <taxon>Metazoa</taxon>
        <taxon>Chordata</taxon>
        <taxon>Craniata</taxon>
        <taxon>Vertebrata</taxon>
        <taxon>Euteleostomi</taxon>
        <taxon>Actinopterygii</taxon>
        <taxon>Neopterygii</taxon>
        <taxon>Teleostei</taxon>
        <taxon>Neoteleostei</taxon>
        <taxon>Acanthomorphata</taxon>
        <taxon>Ovalentaria</taxon>
        <taxon>Atherinomorphae</taxon>
        <taxon>Cyprinodontiformes</taxon>
        <taxon>Goodeidae</taxon>
        <taxon>Ilyodon</taxon>
    </lineage>
</organism>
<gene>
    <name evidence="1" type="ORF">ILYODFUR_028763</name>
</gene>